<dbReference type="Pfam" id="PF00289">
    <property type="entry name" value="Biotin_carb_N"/>
    <property type="match status" value="1"/>
</dbReference>
<evidence type="ECO:0000256" key="3">
    <source>
        <dbReference type="ARBA" id="ARBA00022840"/>
    </source>
</evidence>
<feature type="domain" description="Biotin carboxylation" evidence="7">
    <location>
        <begin position="36"/>
        <end position="481"/>
    </location>
</feature>
<dbReference type="SUPFAM" id="SSF56059">
    <property type="entry name" value="Glutathione synthetase ATP-binding domain-like"/>
    <property type="match status" value="1"/>
</dbReference>
<dbReference type="InterPro" id="IPR050856">
    <property type="entry name" value="Biotin_carboxylase_complex"/>
</dbReference>
<evidence type="ECO:0000259" key="7">
    <source>
        <dbReference type="PROSITE" id="PS50979"/>
    </source>
</evidence>
<keyword evidence="2 5" id="KW-0547">Nucleotide-binding</keyword>
<evidence type="ECO:0000313" key="9">
    <source>
        <dbReference type="Proteomes" id="UP001595711"/>
    </source>
</evidence>
<comment type="caution">
    <text evidence="8">The sequence shown here is derived from an EMBL/GenBank/DDBJ whole genome shotgun (WGS) entry which is preliminary data.</text>
</comment>
<reference evidence="9" key="1">
    <citation type="journal article" date="2019" name="Int. J. Syst. Evol. Microbiol.">
        <title>The Global Catalogue of Microorganisms (GCM) 10K type strain sequencing project: providing services to taxonomists for standard genome sequencing and annotation.</title>
        <authorList>
            <consortium name="The Broad Institute Genomics Platform"/>
            <consortium name="The Broad Institute Genome Sequencing Center for Infectious Disease"/>
            <person name="Wu L."/>
            <person name="Ma J."/>
        </authorList>
    </citation>
    <scope>NUCLEOTIDE SEQUENCE [LARGE SCALE GENOMIC DNA]</scope>
    <source>
        <strain evidence="9">KCTC 42182</strain>
    </source>
</reference>
<gene>
    <name evidence="8" type="ORF">ACFOOQ_22575</name>
</gene>
<sequence length="491" mass="52337">MAGTWFSWPAPRFSAAWRWGLSHCDVKRIELMTKRPISRILVANRGAAAARILRAAQAMGIETVAVYSEADADLPYLAMAGQAIPIGGAAPRESYLNQDAILQAMRHSGADALHPGYGFLSENAGFAAKVEDSGAIFIGPAARHIDAMGHKARARDLMAGQGMPVSPSSAVLGEDPADIAAAGRTIGYPVMVKPAGGGGGIGMLTAADDAQLLAAVERARSMASRSFGVPDIYLEKLLQRPRHIEFQILADRSGHACHVFERDCSVQRRHQKVIEEAPAPGLSRSITRDMAQEIAAIMTRIGYDNIGTVETLHTEADGFGFLEVNTRLQVEHAVTEEITGIDLVRCQIRLAAGEPLAHVLPTVPEPDGHAIQARIYAEDPVRFLPSPGPLKVFRLGVGEGIRIETGYAEGNTVTPFYDPMIAKVIAKGVDREDAIRRLDAALAASHIEGVKTNIPTLRAILAYPAFRAGAVHTGLIADVLASQKPPASSAA</sequence>
<evidence type="ECO:0000313" key="8">
    <source>
        <dbReference type="EMBL" id="MFC3678348.1"/>
    </source>
</evidence>
<dbReference type="Pfam" id="PF02786">
    <property type="entry name" value="CPSase_L_D2"/>
    <property type="match status" value="1"/>
</dbReference>
<dbReference type="SUPFAM" id="SSF51246">
    <property type="entry name" value="Rudiment single hybrid motif"/>
    <property type="match status" value="1"/>
</dbReference>
<dbReference type="Gene3D" id="3.30.470.20">
    <property type="entry name" value="ATP-grasp fold, B domain"/>
    <property type="match status" value="1"/>
</dbReference>
<proteinExistence type="predicted"/>
<dbReference type="InterPro" id="IPR011761">
    <property type="entry name" value="ATP-grasp"/>
</dbReference>
<keyword evidence="4" id="KW-0092">Biotin</keyword>
<dbReference type="PANTHER" id="PTHR18866:SF33">
    <property type="entry name" value="METHYLCROTONOYL-COA CARBOXYLASE SUBUNIT ALPHA, MITOCHONDRIAL-RELATED"/>
    <property type="match status" value="1"/>
</dbReference>
<dbReference type="PROSITE" id="PS50975">
    <property type="entry name" value="ATP_GRASP"/>
    <property type="match status" value="1"/>
</dbReference>
<feature type="domain" description="ATP-grasp" evidence="6">
    <location>
        <begin position="155"/>
        <end position="352"/>
    </location>
</feature>
<dbReference type="Pfam" id="PF02785">
    <property type="entry name" value="Biotin_carb_C"/>
    <property type="match status" value="1"/>
</dbReference>
<keyword evidence="1" id="KW-0436">Ligase</keyword>
<accession>A0ABV7VLG1</accession>
<dbReference type="InterPro" id="IPR005482">
    <property type="entry name" value="Biotin_COase_C"/>
</dbReference>
<dbReference type="InterPro" id="IPR011764">
    <property type="entry name" value="Biotin_carboxylation_dom"/>
</dbReference>
<evidence type="ECO:0000259" key="6">
    <source>
        <dbReference type="PROSITE" id="PS50975"/>
    </source>
</evidence>
<dbReference type="InterPro" id="IPR016185">
    <property type="entry name" value="PreATP-grasp_dom_sf"/>
</dbReference>
<keyword evidence="3 5" id="KW-0067">ATP-binding</keyword>
<dbReference type="PANTHER" id="PTHR18866">
    <property type="entry name" value="CARBOXYLASE:PYRUVATE/ACETYL-COA/PROPIONYL-COA CARBOXYLASE"/>
    <property type="match status" value="1"/>
</dbReference>
<dbReference type="SUPFAM" id="SSF52440">
    <property type="entry name" value="PreATP-grasp domain"/>
    <property type="match status" value="1"/>
</dbReference>
<dbReference type="InterPro" id="IPR011054">
    <property type="entry name" value="Rudment_hybrid_motif"/>
</dbReference>
<evidence type="ECO:0000256" key="2">
    <source>
        <dbReference type="ARBA" id="ARBA00022741"/>
    </source>
</evidence>
<dbReference type="InterPro" id="IPR005481">
    <property type="entry name" value="BC-like_N"/>
</dbReference>
<dbReference type="PROSITE" id="PS50979">
    <property type="entry name" value="BC"/>
    <property type="match status" value="1"/>
</dbReference>
<keyword evidence="9" id="KW-1185">Reference proteome</keyword>
<dbReference type="InterPro" id="IPR005479">
    <property type="entry name" value="CPAse_ATP-bd"/>
</dbReference>
<dbReference type="RefSeq" id="WP_379729978.1">
    <property type="nucleotide sequence ID" value="NZ_JBHRYJ010000008.1"/>
</dbReference>
<name>A0ABV7VLG1_9PROT</name>
<organism evidence="8 9">
    <name type="scientific">Ferrovibrio xuzhouensis</name>
    <dbReference type="NCBI Taxonomy" id="1576914"/>
    <lineage>
        <taxon>Bacteria</taxon>
        <taxon>Pseudomonadati</taxon>
        <taxon>Pseudomonadota</taxon>
        <taxon>Alphaproteobacteria</taxon>
        <taxon>Rhodospirillales</taxon>
        <taxon>Rhodospirillaceae</taxon>
        <taxon>Ferrovibrio</taxon>
    </lineage>
</organism>
<dbReference type="SMART" id="SM00878">
    <property type="entry name" value="Biotin_carb_C"/>
    <property type="match status" value="1"/>
</dbReference>
<evidence type="ECO:0000256" key="4">
    <source>
        <dbReference type="ARBA" id="ARBA00023267"/>
    </source>
</evidence>
<dbReference type="Proteomes" id="UP001595711">
    <property type="component" value="Unassembled WGS sequence"/>
</dbReference>
<evidence type="ECO:0000256" key="5">
    <source>
        <dbReference type="PROSITE-ProRule" id="PRU00409"/>
    </source>
</evidence>
<dbReference type="EMBL" id="JBHRYJ010000008">
    <property type="protein sequence ID" value="MFC3678348.1"/>
    <property type="molecule type" value="Genomic_DNA"/>
</dbReference>
<dbReference type="PROSITE" id="PS00866">
    <property type="entry name" value="CPSASE_1"/>
    <property type="match status" value="1"/>
</dbReference>
<protein>
    <submittedName>
        <fullName evidence="8">Acetyl/propionyl/methylcrotonyl-CoA carboxylase subunit alpha</fullName>
    </submittedName>
</protein>
<evidence type="ECO:0000256" key="1">
    <source>
        <dbReference type="ARBA" id="ARBA00022598"/>
    </source>
</evidence>
<dbReference type="PROSITE" id="PS00867">
    <property type="entry name" value="CPSASE_2"/>
    <property type="match status" value="1"/>
</dbReference>